<dbReference type="Gene3D" id="3.40.50.300">
    <property type="entry name" value="P-loop containing nucleotide triphosphate hydrolases"/>
    <property type="match status" value="1"/>
</dbReference>
<dbReference type="Proteomes" id="UP000734854">
    <property type="component" value="Unassembled WGS sequence"/>
</dbReference>
<accession>A0A8J5KZV4</accession>
<dbReference type="AlphaFoldDB" id="A0A8J5KZV4"/>
<dbReference type="InterPro" id="IPR045063">
    <property type="entry name" value="Dynamin_N"/>
</dbReference>
<name>A0A8J5KZV4_ZINOF</name>
<dbReference type="SUPFAM" id="SSF52540">
    <property type="entry name" value="P-loop containing nucleoside triphosphate hydrolases"/>
    <property type="match status" value="1"/>
</dbReference>
<dbReference type="EMBL" id="JACMSC010000012">
    <property type="protein sequence ID" value="KAG6496480.1"/>
    <property type="molecule type" value="Genomic_DNA"/>
</dbReference>
<protein>
    <recommendedName>
        <fullName evidence="1">Dynamin N-terminal domain-containing protein</fullName>
    </recommendedName>
</protein>
<evidence type="ECO:0000313" key="2">
    <source>
        <dbReference type="EMBL" id="KAG6496480.1"/>
    </source>
</evidence>
<dbReference type="PANTHER" id="PTHR11566">
    <property type="entry name" value="DYNAMIN"/>
    <property type="match status" value="1"/>
</dbReference>
<dbReference type="InterPro" id="IPR027417">
    <property type="entry name" value="P-loop_NTPase"/>
</dbReference>
<dbReference type="Pfam" id="PF00350">
    <property type="entry name" value="Dynamin_N"/>
    <property type="match status" value="1"/>
</dbReference>
<proteinExistence type="predicted"/>
<evidence type="ECO:0000313" key="3">
    <source>
        <dbReference type="Proteomes" id="UP000734854"/>
    </source>
</evidence>
<organism evidence="2 3">
    <name type="scientific">Zingiber officinale</name>
    <name type="common">Ginger</name>
    <name type="synonym">Amomum zingiber</name>
    <dbReference type="NCBI Taxonomy" id="94328"/>
    <lineage>
        <taxon>Eukaryota</taxon>
        <taxon>Viridiplantae</taxon>
        <taxon>Streptophyta</taxon>
        <taxon>Embryophyta</taxon>
        <taxon>Tracheophyta</taxon>
        <taxon>Spermatophyta</taxon>
        <taxon>Magnoliopsida</taxon>
        <taxon>Liliopsida</taxon>
        <taxon>Zingiberales</taxon>
        <taxon>Zingiberaceae</taxon>
        <taxon>Zingiber</taxon>
    </lineage>
</organism>
<keyword evidence="3" id="KW-1185">Reference proteome</keyword>
<dbReference type="GO" id="GO:0003924">
    <property type="term" value="F:GTPase activity"/>
    <property type="evidence" value="ECO:0007669"/>
    <property type="project" value="TreeGrafter"/>
</dbReference>
<feature type="domain" description="Dynamin N-terminal" evidence="1">
    <location>
        <begin position="45"/>
        <end position="92"/>
    </location>
</feature>
<dbReference type="GO" id="GO:0008017">
    <property type="term" value="F:microtubule binding"/>
    <property type="evidence" value="ECO:0007669"/>
    <property type="project" value="TreeGrafter"/>
</dbReference>
<dbReference type="GO" id="GO:0005737">
    <property type="term" value="C:cytoplasm"/>
    <property type="evidence" value="ECO:0007669"/>
    <property type="project" value="TreeGrafter"/>
</dbReference>
<dbReference type="GO" id="GO:0016020">
    <property type="term" value="C:membrane"/>
    <property type="evidence" value="ECO:0007669"/>
    <property type="project" value="TreeGrafter"/>
</dbReference>
<comment type="caution">
    <text evidence="2">The sequence shown here is derived from an EMBL/GenBank/DDBJ whole genome shotgun (WGS) entry which is preliminary data.</text>
</comment>
<dbReference type="InterPro" id="IPR022812">
    <property type="entry name" value="Dynamin"/>
</dbReference>
<dbReference type="PANTHER" id="PTHR11566:SF21">
    <property type="entry name" value="DYNAMIN RELATED PROTEIN 1, ISOFORM A"/>
    <property type="match status" value="1"/>
</dbReference>
<reference evidence="2 3" key="1">
    <citation type="submission" date="2020-08" db="EMBL/GenBank/DDBJ databases">
        <title>Plant Genome Project.</title>
        <authorList>
            <person name="Zhang R.-G."/>
        </authorList>
    </citation>
    <scope>NUCLEOTIDE SEQUENCE [LARGE SCALE GENOMIC DNA]</scope>
    <source>
        <tissue evidence="2">Rhizome</tissue>
    </source>
</reference>
<dbReference type="GO" id="GO:0005874">
    <property type="term" value="C:microtubule"/>
    <property type="evidence" value="ECO:0007669"/>
    <property type="project" value="TreeGrafter"/>
</dbReference>
<evidence type="ECO:0000259" key="1">
    <source>
        <dbReference type="Pfam" id="PF00350"/>
    </source>
</evidence>
<sequence length="121" mass="13219">MRRSSTIPYSVLSLAPPLEPDAPSPTWLGRRGFGGQPSDIKVRIRTMIFSSIKQKACIMLAVSPANADLANSDALQMARLADPDGSFGVITKLDIMDRDTGAQKLFIRKYNTTSAWFRGSS</sequence>
<gene>
    <name evidence="2" type="ORF">ZIOFF_044347</name>
</gene>